<organism evidence="5 6">
    <name type="scientific">Nocardioides panacihumi</name>
    <dbReference type="NCBI Taxonomy" id="400774"/>
    <lineage>
        <taxon>Bacteria</taxon>
        <taxon>Bacillati</taxon>
        <taxon>Actinomycetota</taxon>
        <taxon>Actinomycetes</taxon>
        <taxon>Propionibacteriales</taxon>
        <taxon>Nocardioidaceae</taxon>
        <taxon>Nocardioides</taxon>
    </lineage>
</organism>
<evidence type="ECO:0000256" key="1">
    <source>
        <dbReference type="ARBA" id="ARBA00023125"/>
    </source>
</evidence>
<dbReference type="PROSITE" id="PS50935">
    <property type="entry name" value="SSB"/>
    <property type="match status" value="1"/>
</dbReference>
<evidence type="ECO:0000313" key="5">
    <source>
        <dbReference type="EMBL" id="GAA1971891.1"/>
    </source>
</evidence>
<evidence type="ECO:0000256" key="3">
    <source>
        <dbReference type="RuleBase" id="RU000524"/>
    </source>
</evidence>
<evidence type="ECO:0000256" key="4">
    <source>
        <dbReference type="SAM" id="MobiDB-lite"/>
    </source>
</evidence>
<dbReference type="NCBIfam" id="TIGR00621">
    <property type="entry name" value="ssb"/>
    <property type="match status" value="1"/>
</dbReference>
<feature type="compositionally biased region" description="Basic and acidic residues" evidence="4">
    <location>
        <begin position="115"/>
        <end position="126"/>
    </location>
</feature>
<dbReference type="Pfam" id="PF00436">
    <property type="entry name" value="SSB"/>
    <property type="match status" value="1"/>
</dbReference>
<feature type="region of interest" description="Disordered" evidence="4">
    <location>
        <begin position="115"/>
        <end position="152"/>
    </location>
</feature>
<keyword evidence="1 2" id="KW-0238">DNA-binding</keyword>
<name>A0ABN2RMT0_9ACTN</name>
<reference evidence="5 6" key="1">
    <citation type="journal article" date="2019" name="Int. J. Syst. Evol. Microbiol.">
        <title>The Global Catalogue of Microorganisms (GCM) 10K type strain sequencing project: providing services to taxonomists for standard genome sequencing and annotation.</title>
        <authorList>
            <consortium name="The Broad Institute Genomics Platform"/>
            <consortium name="The Broad Institute Genome Sequencing Center for Infectious Disease"/>
            <person name="Wu L."/>
            <person name="Ma J."/>
        </authorList>
    </citation>
    <scope>NUCLEOTIDE SEQUENCE [LARGE SCALE GENOMIC DNA]</scope>
    <source>
        <strain evidence="5 6">JCM 15309</strain>
    </source>
</reference>
<proteinExistence type="predicted"/>
<dbReference type="PIRSF" id="PIRSF002070">
    <property type="entry name" value="SSB"/>
    <property type="match status" value="1"/>
</dbReference>
<protein>
    <recommendedName>
        <fullName evidence="2 3">Single-stranded DNA-binding protein</fullName>
    </recommendedName>
</protein>
<dbReference type="EMBL" id="BAAAPB010000004">
    <property type="protein sequence ID" value="GAA1971891.1"/>
    <property type="molecule type" value="Genomic_DNA"/>
</dbReference>
<comment type="caution">
    <text evidence="5">The sequence shown here is derived from an EMBL/GenBank/DDBJ whole genome shotgun (WGS) entry which is preliminary data.</text>
</comment>
<dbReference type="Gene3D" id="2.40.50.140">
    <property type="entry name" value="Nucleic acid-binding proteins"/>
    <property type="match status" value="1"/>
</dbReference>
<feature type="compositionally biased region" description="Low complexity" evidence="4">
    <location>
        <begin position="128"/>
        <end position="140"/>
    </location>
</feature>
<dbReference type="RefSeq" id="WP_344047254.1">
    <property type="nucleotide sequence ID" value="NZ_BAAAPB010000004.1"/>
</dbReference>
<feature type="compositionally biased region" description="Basic and acidic residues" evidence="4">
    <location>
        <begin position="141"/>
        <end position="152"/>
    </location>
</feature>
<dbReference type="InterPro" id="IPR011344">
    <property type="entry name" value="ssDNA-bd"/>
</dbReference>
<evidence type="ECO:0000256" key="2">
    <source>
        <dbReference type="PIRNR" id="PIRNR002070"/>
    </source>
</evidence>
<dbReference type="InterPro" id="IPR000424">
    <property type="entry name" value="Primosome_PriB/ssb"/>
</dbReference>
<dbReference type="InterPro" id="IPR012340">
    <property type="entry name" value="NA-bd_OB-fold"/>
</dbReference>
<evidence type="ECO:0000313" key="6">
    <source>
        <dbReference type="Proteomes" id="UP001500571"/>
    </source>
</evidence>
<dbReference type="CDD" id="cd04496">
    <property type="entry name" value="SSB_OBF"/>
    <property type="match status" value="1"/>
</dbReference>
<keyword evidence="6" id="KW-1185">Reference proteome</keyword>
<dbReference type="Proteomes" id="UP001500571">
    <property type="component" value="Unassembled WGS sequence"/>
</dbReference>
<sequence>MNDTNITVQGFVGGTVSLKKAGDTEVATFRLGCTPRYFNRRTGEWVDAETQWYTVNAWRGMARNVAGSLVKGDAVSVVGRLNVSTWAAQDGSERLTLEIEATTVGHDLRHGTSRLARNEKPQREEAVAAEAATAGEPQADAVRDWRSDPSAA</sequence>
<dbReference type="SUPFAM" id="SSF50249">
    <property type="entry name" value="Nucleic acid-binding proteins"/>
    <property type="match status" value="1"/>
</dbReference>
<accession>A0ABN2RMT0</accession>
<gene>
    <name evidence="5" type="ORF">GCM10009798_36160</name>
</gene>